<reference evidence="2" key="1">
    <citation type="journal article" date="2019" name="Int. J. Syst. Evol. Microbiol.">
        <title>The Global Catalogue of Microorganisms (GCM) 10K type strain sequencing project: providing services to taxonomists for standard genome sequencing and annotation.</title>
        <authorList>
            <consortium name="The Broad Institute Genomics Platform"/>
            <consortium name="The Broad Institute Genome Sequencing Center for Infectious Disease"/>
            <person name="Wu L."/>
            <person name="Ma J."/>
        </authorList>
    </citation>
    <scope>NUCLEOTIDE SEQUENCE [LARGE SCALE GENOMIC DNA]</scope>
    <source>
        <strain evidence="2">CGMCC 1.16026</strain>
    </source>
</reference>
<sequence length="133" mass="13648">MTKSQERSLWKGLLAGAIAGLVATAAKTAAERFGPQHRERADSASAEMHWGVGIAAGAAYGAVAEFFPAATAKEGAAFGLTLMSVTQRGVLPALGMAPAAEDETLGEETAEAATHIVYGVVAEKVRGIVRPLL</sequence>
<name>A0ABW1ZAT2_9BACT</name>
<proteinExistence type="predicted"/>
<keyword evidence="2" id="KW-1185">Reference proteome</keyword>
<gene>
    <name evidence="1" type="ORF">ACFQBQ_13385</name>
</gene>
<dbReference type="RefSeq" id="WP_263370216.1">
    <property type="nucleotide sequence ID" value="NZ_JAGSYD010000001.1"/>
</dbReference>
<evidence type="ECO:0000313" key="1">
    <source>
        <dbReference type="EMBL" id="MFC6646561.1"/>
    </source>
</evidence>
<dbReference type="Proteomes" id="UP001596391">
    <property type="component" value="Unassembled WGS sequence"/>
</dbReference>
<dbReference type="Pfam" id="PF07274">
    <property type="entry name" value="DUF1440"/>
    <property type="match status" value="1"/>
</dbReference>
<accession>A0ABW1ZAT2</accession>
<dbReference type="InterPro" id="IPR009898">
    <property type="entry name" value="DUF1440"/>
</dbReference>
<protein>
    <submittedName>
        <fullName evidence="1">DUF1440 domain-containing protein</fullName>
    </submittedName>
</protein>
<comment type="caution">
    <text evidence="1">The sequence shown here is derived from an EMBL/GenBank/DDBJ whole genome shotgun (WGS) entry which is preliminary data.</text>
</comment>
<organism evidence="1 2">
    <name type="scientific">Granulicella cerasi</name>
    <dbReference type="NCBI Taxonomy" id="741063"/>
    <lineage>
        <taxon>Bacteria</taxon>
        <taxon>Pseudomonadati</taxon>
        <taxon>Acidobacteriota</taxon>
        <taxon>Terriglobia</taxon>
        <taxon>Terriglobales</taxon>
        <taxon>Acidobacteriaceae</taxon>
        <taxon>Granulicella</taxon>
    </lineage>
</organism>
<evidence type="ECO:0000313" key="2">
    <source>
        <dbReference type="Proteomes" id="UP001596391"/>
    </source>
</evidence>
<dbReference type="EMBL" id="JBHSWI010000001">
    <property type="protein sequence ID" value="MFC6646561.1"/>
    <property type="molecule type" value="Genomic_DNA"/>
</dbReference>